<dbReference type="PANTHER" id="PTHR21600">
    <property type="entry name" value="MITOCHONDRIAL RNA PSEUDOURIDINE SYNTHASE"/>
    <property type="match status" value="1"/>
</dbReference>
<feature type="domain" description="Pseudouridine synthase RsuA/RluA-like" evidence="1">
    <location>
        <begin position="94"/>
        <end position="230"/>
    </location>
</feature>
<dbReference type="EMBL" id="FMUX01000004">
    <property type="protein sequence ID" value="SCY15751.1"/>
    <property type="molecule type" value="Genomic_DNA"/>
</dbReference>
<dbReference type="SUPFAM" id="SSF55120">
    <property type="entry name" value="Pseudouridine synthase"/>
    <property type="match status" value="1"/>
</dbReference>
<keyword evidence="3" id="KW-1185">Reference proteome</keyword>
<dbReference type="InterPro" id="IPR020103">
    <property type="entry name" value="PsdUridine_synth_cat_dom_sf"/>
</dbReference>
<gene>
    <name evidence="2" type="ORF">SAMN05216233_104269</name>
</gene>
<evidence type="ECO:0000313" key="2">
    <source>
        <dbReference type="EMBL" id="SCY15751.1"/>
    </source>
</evidence>
<dbReference type="Gene3D" id="3.30.2350.10">
    <property type="entry name" value="Pseudouridine synthase"/>
    <property type="match status" value="1"/>
</dbReference>
<evidence type="ECO:0000259" key="1">
    <source>
        <dbReference type="Pfam" id="PF00849"/>
    </source>
</evidence>
<reference evidence="2 3" key="1">
    <citation type="submission" date="2016-10" db="EMBL/GenBank/DDBJ databases">
        <authorList>
            <person name="de Groot N.N."/>
        </authorList>
    </citation>
    <scope>NUCLEOTIDE SEQUENCE [LARGE SCALE GENOMIC DNA]</scope>
    <source>
        <strain evidence="2 3">AA1</strain>
    </source>
</reference>
<protein>
    <submittedName>
        <fullName evidence="2">tRNA pseudouridine32 synthase / 23S rRNA pseudouridine746 synthase</fullName>
    </submittedName>
</protein>
<dbReference type="InterPro" id="IPR050188">
    <property type="entry name" value="RluA_PseudoU_synthase"/>
</dbReference>
<dbReference type="STRING" id="419481.SAMN05216233_104269"/>
<dbReference type="InterPro" id="IPR006224">
    <property type="entry name" value="PsdUridine_synth_RluA-like_CS"/>
</dbReference>
<dbReference type="GO" id="GO:0006396">
    <property type="term" value="P:RNA processing"/>
    <property type="evidence" value="ECO:0007669"/>
    <property type="project" value="UniProtKB-ARBA"/>
</dbReference>
<dbReference type="PROSITE" id="PS01129">
    <property type="entry name" value="PSI_RLU"/>
    <property type="match status" value="1"/>
</dbReference>
<proteinExistence type="predicted"/>
<dbReference type="RefSeq" id="WP_175469586.1">
    <property type="nucleotide sequence ID" value="NZ_FMUX01000004.1"/>
</dbReference>
<sequence>MDVSRGKKWQHRETVSGSAVEAGSCLAAATGLSRGRVKLAMKQGAVWLRQGKKRRRIRHAKRTVQPGETLEIYYDEALLTATPPEAWCLKDGEHYSVWFKPAGLLTQGSLYGDHFSLERKAELHFAGARHIHPVHRLDRETAGLVILAHGKKSAAALSALFREGKIQKIYRAELLGDISDAGESPFITEPIEGKEAKTEFAVESVDPDAGTSTALVRLHTGRMHQIRRHFDMIGHPVMGDPRYGKGNKNRFGLRLAAVNLSFLCPFLRRQVSFTTEETLPDPILRTVNLTLFR</sequence>
<dbReference type="GO" id="GO:0140098">
    <property type="term" value="F:catalytic activity, acting on RNA"/>
    <property type="evidence" value="ECO:0007669"/>
    <property type="project" value="UniProtKB-ARBA"/>
</dbReference>
<name>A0A1G5DMM3_9BACT</name>
<dbReference type="GO" id="GO:0001522">
    <property type="term" value="P:pseudouridine synthesis"/>
    <property type="evidence" value="ECO:0007669"/>
    <property type="project" value="InterPro"/>
</dbReference>
<dbReference type="Proteomes" id="UP000198870">
    <property type="component" value="Unassembled WGS sequence"/>
</dbReference>
<evidence type="ECO:0000313" key="3">
    <source>
        <dbReference type="Proteomes" id="UP000198870"/>
    </source>
</evidence>
<organism evidence="2 3">
    <name type="scientific">Desulfoluna spongiiphila</name>
    <dbReference type="NCBI Taxonomy" id="419481"/>
    <lineage>
        <taxon>Bacteria</taxon>
        <taxon>Pseudomonadati</taxon>
        <taxon>Thermodesulfobacteriota</taxon>
        <taxon>Desulfobacteria</taxon>
        <taxon>Desulfobacterales</taxon>
        <taxon>Desulfolunaceae</taxon>
        <taxon>Desulfoluna</taxon>
    </lineage>
</organism>
<accession>A0A1G5DMM3</accession>
<dbReference type="Pfam" id="PF00849">
    <property type="entry name" value="PseudoU_synth_2"/>
    <property type="match status" value="1"/>
</dbReference>
<dbReference type="GO" id="GO:0003723">
    <property type="term" value="F:RNA binding"/>
    <property type="evidence" value="ECO:0007669"/>
    <property type="project" value="InterPro"/>
</dbReference>
<dbReference type="InterPro" id="IPR006145">
    <property type="entry name" value="PsdUridine_synth_RsuA/RluA"/>
</dbReference>
<dbReference type="CDD" id="cd02869">
    <property type="entry name" value="PseudoU_synth_RluA_like"/>
    <property type="match status" value="1"/>
</dbReference>
<dbReference type="GO" id="GO:0009982">
    <property type="term" value="F:pseudouridine synthase activity"/>
    <property type="evidence" value="ECO:0007669"/>
    <property type="project" value="InterPro"/>
</dbReference>
<dbReference type="AlphaFoldDB" id="A0A1G5DMM3"/>